<keyword evidence="7" id="KW-0812">Transmembrane</keyword>
<sequence>MLVLRRAVWLALTLVFAALPLVLLAAALGEGGWTPWEAIAFAALAVTAPWVGTMAASSVIGAVLLLTARDPLAATWPGVARGEGLPRLRTALLLCLRNEDTAAALGRIAPLLDGLAAAGAADRFALFVLSDTPAGAHADAEACAVEAFCAARPEAPAIHYRRREVNTGFKAGNVMEWVRHRSAGFETMITLDADSVMTAGTVLELARLMEANPHAALIQTLIVARPALVPFPRLFQFGMRHGMRAYAAGIAWWQGPDGPYWGHNAIIRVAPFAAHGDLPALPNGEAILSHDQVEAALLRSAGHEVRLDPRETGSYEANPPSLLPFLVRDIRWMAGNLQYLALLRLPGFTVVGRLNLVFAILLFAAAPLAVVASVALMLNALSSDPASAVDRPLGLAATLAYLGGYFSHKLCGALQAAVDRRARTSYGGGWRLALGAALEFCHGLVLEVIRAVNQTGGMLALALGRRIGWAPQLREERGVSWAEAARGLWWHSLLGVAGLAGFAAAGPVAFLWALPFLGGLVLAIPFCVVTSDPALGRRLVRAGIAAIPEENDPRSPFPPLG</sequence>
<keyword evidence="3" id="KW-1003">Cell membrane</keyword>
<evidence type="ECO:0000256" key="5">
    <source>
        <dbReference type="ARBA" id="ARBA00022679"/>
    </source>
</evidence>
<dbReference type="RefSeq" id="WP_218286888.1">
    <property type="nucleotide sequence ID" value="NZ_CP076448.1"/>
</dbReference>
<dbReference type="GO" id="GO:0016758">
    <property type="term" value="F:hexosyltransferase activity"/>
    <property type="evidence" value="ECO:0007669"/>
    <property type="project" value="TreeGrafter"/>
</dbReference>
<dbReference type="Proteomes" id="UP000694001">
    <property type="component" value="Chromosome"/>
</dbReference>
<keyword evidence="7" id="KW-0472">Membrane</keyword>
<dbReference type="NCBIfam" id="NF003958">
    <property type="entry name" value="PRK05454.2-1"/>
    <property type="match status" value="1"/>
</dbReference>
<feature type="transmembrane region" description="Helical" evidence="7">
    <location>
        <begin position="487"/>
        <end position="504"/>
    </location>
</feature>
<reference evidence="9" key="1">
    <citation type="submission" date="2021-06" db="EMBL/GenBank/DDBJ databases">
        <title>Elioraea tepida, sp. nov., a moderately thermophilic aerobic anoxygenic phototrophic bacterium isolated from an alkaline siliceous hot spring mat community in Yellowstone National Park, WY, USA.</title>
        <authorList>
            <person name="Saini M.K."/>
            <person name="Yoshida S."/>
            <person name="Sebastian A."/>
            <person name="Hirose S."/>
            <person name="Hara E."/>
            <person name="Tamaki H."/>
            <person name="Soulier N.T."/>
            <person name="Albert I."/>
            <person name="Hanada S."/>
            <person name="Bryant D.A."/>
            <person name="Tank M."/>
        </authorList>
    </citation>
    <scope>NUCLEOTIDE SEQUENCE</scope>
    <source>
        <strain evidence="9">MS-P2</strain>
    </source>
</reference>
<dbReference type="EC" id="2.4.1.-" evidence="9"/>
<evidence type="ECO:0000256" key="6">
    <source>
        <dbReference type="ARBA" id="ARBA00022989"/>
    </source>
</evidence>
<keyword evidence="4 9" id="KW-0328">Glycosyltransferase</keyword>
<proteinExistence type="predicted"/>
<keyword evidence="6 7" id="KW-1133">Transmembrane helix</keyword>
<evidence type="ECO:0000313" key="10">
    <source>
        <dbReference type="Proteomes" id="UP000694001"/>
    </source>
</evidence>
<dbReference type="Pfam" id="PF13632">
    <property type="entry name" value="Glyco_trans_2_3"/>
    <property type="match status" value="1"/>
</dbReference>
<keyword evidence="10" id="KW-1185">Reference proteome</keyword>
<feature type="domain" description="Glycosyltransferase 2-like" evidence="8">
    <location>
        <begin position="189"/>
        <end position="378"/>
    </location>
</feature>
<evidence type="ECO:0000256" key="7">
    <source>
        <dbReference type="SAM" id="Phobius"/>
    </source>
</evidence>
<gene>
    <name evidence="9" type="primary">mdoH</name>
    <name evidence="9" type="ORF">KO353_06445</name>
</gene>
<dbReference type="InterPro" id="IPR050321">
    <property type="entry name" value="Glycosyltr_2/OpgH_subfam"/>
</dbReference>
<dbReference type="PANTHER" id="PTHR43867">
    <property type="entry name" value="CELLULOSE SYNTHASE CATALYTIC SUBUNIT A [UDP-FORMING]"/>
    <property type="match status" value="1"/>
</dbReference>
<feature type="transmembrane region" description="Helical" evidence="7">
    <location>
        <begin position="510"/>
        <end position="529"/>
    </location>
</feature>
<comment type="subcellular location">
    <subcellularLocation>
        <location evidence="1">Cell inner membrane</location>
        <topology evidence="1">Multi-pass membrane protein</topology>
    </subcellularLocation>
</comment>
<dbReference type="PANTHER" id="PTHR43867:SF5">
    <property type="entry name" value="GLUCANS BIOSYNTHESIS GLUCOSYLTRANSFERASE H"/>
    <property type="match status" value="1"/>
</dbReference>
<evidence type="ECO:0000256" key="4">
    <source>
        <dbReference type="ARBA" id="ARBA00022676"/>
    </source>
</evidence>
<feature type="transmembrane region" description="Helical" evidence="7">
    <location>
        <begin position="39"/>
        <end position="66"/>
    </location>
</feature>
<evidence type="ECO:0000256" key="1">
    <source>
        <dbReference type="ARBA" id="ARBA00004429"/>
    </source>
</evidence>
<evidence type="ECO:0000256" key="3">
    <source>
        <dbReference type="ARBA" id="ARBA00022475"/>
    </source>
</evidence>
<name>A0A975U689_9PROT</name>
<organism evidence="9 10">
    <name type="scientific">Elioraea tepida</name>
    <dbReference type="NCBI Taxonomy" id="2843330"/>
    <lineage>
        <taxon>Bacteria</taxon>
        <taxon>Pseudomonadati</taxon>
        <taxon>Pseudomonadota</taxon>
        <taxon>Alphaproteobacteria</taxon>
        <taxon>Acetobacterales</taxon>
        <taxon>Elioraeaceae</taxon>
        <taxon>Elioraea</taxon>
    </lineage>
</organism>
<dbReference type="AlphaFoldDB" id="A0A975U689"/>
<feature type="transmembrane region" description="Helical" evidence="7">
    <location>
        <begin position="398"/>
        <end position="418"/>
    </location>
</feature>
<dbReference type="InterPro" id="IPR001173">
    <property type="entry name" value="Glyco_trans_2-like"/>
</dbReference>
<dbReference type="EMBL" id="CP076448">
    <property type="protein sequence ID" value="QXM25836.1"/>
    <property type="molecule type" value="Genomic_DNA"/>
</dbReference>
<comment type="pathway">
    <text evidence="2">Glycan metabolism.</text>
</comment>
<dbReference type="KEGG" id="elio:KO353_06445"/>
<evidence type="ECO:0000259" key="8">
    <source>
        <dbReference type="Pfam" id="PF13632"/>
    </source>
</evidence>
<protein>
    <submittedName>
        <fullName evidence="9">Glucans biosynthesis glucosyltransferase MdoH</fullName>
        <ecNumber evidence="9">2.4.1.-</ecNumber>
    </submittedName>
</protein>
<evidence type="ECO:0000256" key="2">
    <source>
        <dbReference type="ARBA" id="ARBA00004881"/>
    </source>
</evidence>
<dbReference type="NCBIfam" id="NF003962">
    <property type="entry name" value="PRK05454.2-5"/>
    <property type="match status" value="1"/>
</dbReference>
<evidence type="ECO:0000313" key="9">
    <source>
        <dbReference type="EMBL" id="QXM25836.1"/>
    </source>
</evidence>
<accession>A0A975U689</accession>
<feature type="transmembrane region" description="Helical" evidence="7">
    <location>
        <begin position="354"/>
        <end position="378"/>
    </location>
</feature>
<dbReference type="GO" id="GO:0005886">
    <property type="term" value="C:plasma membrane"/>
    <property type="evidence" value="ECO:0007669"/>
    <property type="project" value="UniProtKB-SubCell"/>
</dbReference>
<keyword evidence="5 9" id="KW-0808">Transferase</keyword>